<keyword evidence="5" id="KW-1185">Reference proteome</keyword>
<feature type="transmembrane region" description="Helical" evidence="2">
    <location>
        <begin position="130"/>
        <end position="152"/>
    </location>
</feature>
<dbReference type="InParanoid" id="A0A2R5GRY8"/>
<feature type="transmembrane region" description="Helical" evidence="2">
    <location>
        <begin position="301"/>
        <end position="320"/>
    </location>
</feature>
<feature type="region of interest" description="Disordered" evidence="1">
    <location>
        <begin position="329"/>
        <end position="474"/>
    </location>
</feature>
<keyword evidence="2" id="KW-0812">Transmembrane</keyword>
<evidence type="ECO:0000313" key="5">
    <source>
        <dbReference type="Proteomes" id="UP000241890"/>
    </source>
</evidence>
<dbReference type="Pfam" id="PF06011">
    <property type="entry name" value="TRP"/>
    <property type="match status" value="1"/>
</dbReference>
<evidence type="ECO:0000256" key="2">
    <source>
        <dbReference type="SAM" id="Phobius"/>
    </source>
</evidence>
<feature type="compositionally biased region" description="Basic and acidic residues" evidence="1">
    <location>
        <begin position="425"/>
        <end position="436"/>
    </location>
</feature>
<dbReference type="InterPro" id="IPR040241">
    <property type="entry name" value="TRP_Flc/Pkd2-like"/>
</dbReference>
<name>A0A2R5GRY8_9STRA</name>
<organism evidence="4 5">
    <name type="scientific">Hondaea fermentalgiana</name>
    <dbReference type="NCBI Taxonomy" id="2315210"/>
    <lineage>
        <taxon>Eukaryota</taxon>
        <taxon>Sar</taxon>
        <taxon>Stramenopiles</taxon>
        <taxon>Bigyra</taxon>
        <taxon>Labyrinthulomycetes</taxon>
        <taxon>Thraustochytrida</taxon>
        <taxon>Thraustochytriidae</taxon>
        <taxon>Hondaea</taxon>
    </lineage>
</organism>
<comment type="caution">
    <text evidence="4">The sequence shown here is derived from an EMBL/GenBank/DDBJ whole genome shotgun (WGS) entry which is preliminary data.</text>
</comment>
<feature type="transmembrane region" description="Helical" evidence="2">
    <location>
        <begin position="233"/>
        <end position="251"/>
    </location>
</feature>
<evidence type="ECO:0000256" key="1">
    <source>
        <dbReference type="SAM" id="MobiDB-lite"/>
    </source>
</evidence>
<feature type="transmembrane region" description="Helical" evidence="2">
    <location>
        <begin position="208"/>
        <end position="227"/>
    </location>
</feature>
<feature type="transmembrane region" description="Helical" evidence="2">
    <location>
        <begin position="158"/>
        <end position="179"/>
    </location>
</feature>
<dbReference type="Proteomes" id="UP000241890">
    <property type="component" value="Unassembled WGS sequence"/>
</dbReference>
<feature type="transmembrane region" description="Helical" evidence="2">
    <location>
        <begin position="89"/>
        <end position="109"/>
    </location>
</feature>
<keyword evidence="2" id="KW-0472">Membrane</keyword>
<sequence length="474" mass="51758">MGTEDKGASDAATDGQAHQEADKETLANSRTDFTANTKANFTTDSPANSPANLATHVQAHGHPNARLNAIDEASNGVTYFADLAALNPSLLLCECLVVTIICTLAYIGVQVRKKGLTMWYACVREAGVRVPYLMAYPVMALSSYTLYLLFLTSRENDVAIRACLGLLAFGMFSLGVVWLHVGYRYTKQVAPSETFHSLTIDWKEHSRLFWIVRVLGNAFRGIFVGLITRPTPLQASLFMVVNTSYLLIIVYVRPYKYARTNQIAILGAVLCLANTTLLVIFATSPQPFSDSTMDELGKLQIGLTVLSFVFLLLVVMSQCFHRWREARNRNDQQGKADDLEGNMRSPSDSNKRMAADKMQTSFMDASSPPQSVRTRGRTSSTVVVGDKEEEDNGSDSEACRNSDSDVDDATAHDHAGSFGGVDAQGKVEEDVNHEDPDLSSSFVAAGTPSMAVVTPSLANEDEVKTHAQTSLTQR</sequence>
<feature type="region of interest" description="Disordered" evidence="1">
    <location>
        <begin position="1"/>
        <end position="29"/>
    </location>
</feature>
<accession>A0A2R5GRY8</accession>
<feature type="domain" description="TRP C-terminal" evidence="3">
    <location>
        <begin position="197"/>
        <end position="337"/>
    </location>
</feature>
<dbReference type="GO" id="GO:0016020">
    <property type="term" value="C:membrane"/>
    <property type="evidence" value="ECO:0007669"/>
    <property type="project" value="TreeGrafter"/>
</dbReference>
<dbReference type="EMBL" id="BEYU01000163">
    <property type="protein sequence ID" value="GBG33647.1"/>
    <property type="molecule type" value="Genomic_DNA"/>
</dbReference>
<feature type="compositionally biased region" description="Basic and acidic residues" evidence="1">
    <location>
        <begin position="329"/>
        <end position="338"/>
    </location>
</feature>
<reference evidence="4 5" key="1">
    <citation type="submission" date="2017-12" db="EMBL/GenBank/DDBJ databases">
        <title>Sequencing, de novo assembly and annotation of complete genome of a new Thraustochytrid species, strain FCC1311.</title>
        <authorList>
            <person name="Sedici K."/>
            <person name="Godart F."/>
            <person name="Aiese Cigliano R."/>
            <person name="Sanseverino W."/>
            <person name="Barakat M."/>
            <person name="Ortet P."/>
            <person name="Marechal E."/>
            <person name="Cagnac O."/>
            <person name="Amato A."/>
        </authorList>
    </citation>
    <scope>NUCLEOTIDE SEQUENCE [LARGE SCALE GENOMIC DNA]</scope>
</reference>
<dbReference type="PANTHER" id="PTHR31145">
    <property type="entry name" value="INTEGRAL MEMBRANE PROTEIN (AFU_ORTHOLOGUE AFUA_7G01610)"/>
    <property type="match status" value="1"/>
</dbReference>
<feature type="compositionally biased region" description="Polar residues" evidence="1">
    <location>
        <begin position="358"/>
        <end position="382"/>
    </location>
</feature>
<keyword evidence="2" id="KW-1133">Transmembrane helix</keyword>
<dbReference type="PANTHER" id="PTHR31145:SF6">
    <property type="entry name" value="INTEGRAL MEMBRANE PROTEIN (AFU_ORTHOLOGUE AFUA_7G01610)"/>
    <property type="match status" value="1"/>
</dbReference>
<dbReference type="InterPro" id="IPR010308">
    <property type="entry name" value="TRP_C"/>
</dbReference>
<proteinExistence type="predicted"/>
<dbReference type="AlphaFoldDB" id="A0A2R5GRY8"/>
<evidence type="ECO:0000313" key="4">
    <source>
        <dbReference type="EMBL" id="GBG33647.1"/>
    </source>
</evidence>
<feature type="transmembrane region" description="Helical" evidence="2">
    <location>
        <begin position="263"/>
        <end position="281"/>
    </location>
</feature>
<protein>
    <recommendedName>
        <fullName evidence="3">TRP C-terminal domain-containing protein</fullName>
    </recommendedName>
</protein>
<gene>
    <name evidence="4" type="ORF">FCC1311_098702</name>
</gene>
<dbReference type="GO" id="GO:0055085">
    <property type="term" value="P:transmembrane transport"/>
    <property type="evidence" value="ECO:0007669"/>
    <property type="project" value="TreeGrafter"/>
</dbReference>
<evidence type="ECO:0000259" key="3">
    <source>
        <dbReference type="Pfam" id="PF06011"/>
    </source>
</evidence>
<feature type="compositionally biased region" description="Basic and acidic residues" evidence="1">
    <location>
        <begin position="397"/>
        <end position="415"/>
    </location>
</feature>